<proteinExistence type="predicted"/>
<keyword evidence="3" id="KW-1185">Reference proteome</keyword>
<evidence type="ECO:0008006" key="4">
    <source>
        <dbReference type="Google" id="ProtNLM"/>
    </source>
</evidence>
<evidence type="ECO:0000313" key="3">
    <source>
        <dbReference type="Proteomes" id="UP001375743"/>
    </source>
</evidence>
<feature type="chain" id="PRO_5047535680" description="VPLPA-CTERM protein sorting domain-containing protein" evidence="1">
    <location>
        <begin position="23"/>
        <end position="190"/>
    </location>
</feature>
<feature type="signal peptide" evidence="1">
    <location>
        <begin position="1"/>
        <end position="22"/>
    </location>
</feature>
<organism evidence="2 3">
    <name type="scientific">Benzoatithermus flavus</name>
    <dbReference type="NCBI Taxonomy" id="3108223"/>
    <lineage>
        <taxon>Bacteria</taxon>
        <taxon>Pseudomonadati</taxon>
        <taxon>Pseudomonadota</taxon>
        <taxon>Alphaproteobacteria</taxon>
        <taxon>Geminicoccales</taxon>
        <taxon>Geminicoccaceae</taxon>
        <taxon>Benzoatithermus</taxon>
    </lineage>
</organism>
<protein>
    <recommendedName>
        <fullName evidence="4">VPLPA-CTERM protein sorting domain-containing protein</fullName>
    </recommendedName>
</protein>
<evidence type="ECO:0000256" key="1">
    <source>
        <dbReference type="SAM" id="SignalP"/>
    </source>
</evidence>
<comment type="caution">
    <text evidence="2">The sequence shown here is derived from an EMBL/GenBank/DDBJ whole genome shotgun (WGS) entry which is preliminary data.</text>
</comment>
<evidence type="ECO:0000313" key="2">
    <source>
        <dbReference type="EMBL" id="MEK0083486.1"/>
    </source>
</evidence>
<name>A0ABU8XR13_9PROT</name>
<reference evidence="2 3" key="1">
    <citation type="submission" date="2024-01" db="EMBL/GenBank/DDBJ databases">
        <title>Multi-omics insights into the function and evolution of sodium benzoate biodegradation pathways in Benzoatithermus flavus gen. nov., sp. nov. from hot spring.</title>
        <authorList>
            <person name="Hu C.-J."/>
            <person name="Li W.-J."/>
        </authorList>
    </citation>
    <scope>NUCLEOTIDE SEQUENCE [LARGE SCALE GENOMIC DNA]</scope>
    <source>
        <strain evidence="2 3">SYSU G07066</strain>
    </source>
</reference>
<dbReference type="EMBL" id="JBBLZC010000008">
    <property type="protein sequence ID" value="MEK0083486.1"/>
    <property type="molecule type" value="Genomic_DNA"/>
</dbReference>
<dbReference type="Proteomes" id="UP001375743">
    <property type="component" value="Unassembled WGS sequence"/>
</dbReference>
<dbReference type="RefSeq" id="WP_418159334.1">
    <property type="nucleotide sequence ID" value="NZ_JBBLZC010000008.1"/>
</dbReference>
<gene>
    <name evidence="2" type="ORF">U1T56_10010</name>
</gene>
<sequence length="190" mass="18933">MKWLSTGVLTALLSLAVGSAEASVIAGSDGPFQILDNSTASFGVNLYNGKAGDSFTADFLFQTGGAPDGGATAIECTTGCANLQFTSFDLYARSNANEPIGTPIASGNFDTLPGTTIDYSVLLAFGALEAGSYLVRTAGYFLGSGDASIGGNVSLTPIPGAAVLFGSALAGLGAVASRRRKTAEATVAAA</sequence>
<accession>A0ABU8XR13</accession>
<keyword evidence="1" id="KW-0732">Signal</keyword>